<evidence type="ECO:0000313" key="8">
    <source>
        <dbReference type="Proteomes" id="UP001152320"/>
    </source>
</evidence>
<evidence type="ECO:0000313" key="7">
    <source>
        <dbReference type="EMBL" id="KAJ8047525.1"/>
    </source>
</evidence>
<feature type="transmembrane region" description="Helical" evidence="5">
    <location>
        <begin position="182"/>
        <end position="204"/>
    </location>
</feature>
<dbReference type="SUPFAM" id="SSF81321">
    <property type="entry name" value="Family A G protein-coupled receptor-like"/>
    <property type="match status" value="1"/>
</dbReference>
<dbReference type="Proteomes" id="UP001152320">
    <property type="component" value="Chromosome 2"/>
</dbReference>
<feature type="transmembrane region" description="Helical" evidence="5">
    <location>
        <begin position="233"/>
        <end position="249"/>
    </location>
</feature>
<comment type="subcellular location">
    <subcellularLocation>
        <location evidence="1">Membrane</location>
        <topology evidence="1">Multi-pass membrane protein</topology>
    </subcellularLocation>
</comment>
<dbReference type="InterPro" id="IPR017452">
    <property type="entry name" value="GPCR_Rhodpsn_7TM"/>
</dbReference>
<feature type="transmembrane region" description="Helical" evidence="5">
    <location>
        <begin position="95"/>
        <end position="112"/>
    </location>
</feature>
<sequence length="336" mass="38284">MDEFIKATECSPNQEDVAVIIQLSMAILSLIGTGSTAVVMVISRSVRRREIFIHFQLSLADALASIGIILSSSLWNRQKHPQVQGYYVSVELAKTFYLATFGLIVSFALNVLSHLKKSRPLYYAVLAANIMSWILAMLYFALAVYDLEKDLKSGSNGECCISVLYHHQNGCYEELNWLKKTYVLYFLAAILTTFVALVIIYGSIYKHVKRRSFESVTPTTEERMEITHTMYRSILNCSAFALCWLPYFIAELLEKHACCRTECPPDLEVLKIICFSSQGLVNSIVYGWSRTTFRKLRLSDAQLSSSLVFFTRYNRSNYNYMAISDTELESSCEHIK</sequence>
<comment type="caution">
    <text evidence="7">The sequence shown here is derived from an EMBL/GenBank/DDBJ whole genome shotgun (WGS) entry which is preliminary data.</text>
</comment>
<accession>A0A9Q1CMR1</accession>
<organism evidence="7 8">
    <name type="scientific">Holothuria leucospilota</name>
    <name type="common">Black long sea cucumber</name>
    <name type="synonym">Mertensiothuria leucospilota</name>
    <dbReference type="NCBI Taxonomy" id="206669"/>
    <lineage>
        <taxon>Eukaryota</taxon>
        <taxon>Metazoa</taxon>
        <taxon>Echinodermata</taxon>
        <taxon>Eleutherozoa</taxon>
        <taxon>Echinozoa</taxon>
        <taxon>Holothuroidea</taxon>
        <taxon>Aspidochirotacea</taxon>
        <taxon>Aspidochirotida</taxon>
        <taxon>Holothuriidae</taxon>
        <taxon>Holothuria</taxon>
    </lineage>
</organism>
<protein>
    <recommendedName>
        <fullName evidence="6">G-protein coupled receptors family 1 profile domain-containing protein</fullName>
    </recommendedName>
</protein>
<feature type="transmembrane region" description="Helical" evidence="5">
    <location>
        <begin position="55"/>
        <end position="75"/>
    </location>
</feature>
<keyword evidence="2 5" id="KW-0812">Transmembrane</keyword>
<dbReference type="Gene3D" id="1.20.1070.10">
    <property type="entry name" value="Rhodopsin 7-helix transmembrane proteins"/>
    <property type="match status" value="1"/>
</dbReference>
<dbReference type="EMBL" id="JAIZAY010000002">
    <property type="protein sequence ID" value="KAJ8047525.1"/>
    <property type="molecule type" value="Genomic_DNA"/>
</dbReference>
<evidence type="ECO:0000256" key="1">
    <source>
        <dbReference type="ARBA" id="ARBA00004141"/>
    </source>
</evidence>
<dbReference type="OrthoDB" id="10070607at2759"/>
<evidence type="ECO:0000259" key="6">
    <source>
        <dbReference type="PROSITE" id="PS50262"/>
    </source>
</evidence>
<reference evidence="7" key="1">
    <citation type="submission" date="2021-10" db="EMBL/GenBank/DDBJ databases">
        <title>Tropical sea cucumber genome reveals ecological adaptation and Cuvierian tubules defense mechanism.</title>
        <authorList>
            <person name="Chen T."/>
        </authorList>
    </citation>
    <scope>NUCLEOTIDE SEQUENCE</scope>
    <source>
        <strain evidence="7">Nanhai2018</strain>
        <tissue evidence="7">Muscle</tissue>
    </source>
</reference>
<dbReference type="PANTHER" id="PTHR23112">
    <property type="entry name" value="G PROTEIN-COUPLED RECEPTOR 157-RELATED"/>
    <property type="match status" value="1"/>
</dbReference>
<dbReference type="PANTHER" id="PTHR23112:SF36">
    <property type="entry name" value="SI:DKEY-30C15.2 PROTEIN"/>
    <property type="match status" value="1"/>
</dbReference>
<dbReference type="PROSITE" id="PS50262">
    <property type="entry name" value="G_PROTEIN_RECEP_F1_2"/>
    <property type="match status" value="1"/>
</dbReference>
<keyword evidence="3 5" id="KW-1133">Transmembrane helix</keyword>
<keyword evidence="4 5" id="KW-0472">Membrane</keyword>
<dbReference type="GO" id="GO:0005886">
    <property type="term" value="C:plasma membrane"/>
    <property type="evidence" value="ECO:0007669"/>
    <property type="project" value="TreeGrafter"/>
</dbReference>
<name>A0A9Q1CMR1_HOLLE</name>
<feature type="domain" description="G-protein coupled receptors family 1 profile" evidence="6">
    <location>
        <begin position="32"/>
        <end position="286"/>
    </location>
</feature>
<proteinExistence type="predicted"/>
<evidence type="ECO:0000256" key="5">
    <source>
        <dbReference type="SAM" id="Phobius"/>
    </source>
</evidence>
<gene>
    <name evidence="7" type="ORF">HOLleu_06551</name>
</gene>
<dbReference type="GO" id="GO:0007189">
    <property type="term" value="P:adenylate cyclase-activating G protein-coupled receptor signaling pathway"/>
    <property type="evidence" value="ECO:0007669"/>
    <property type="project" value="TreeGrafter"/>
</dbReference>
<keyword evidence="8" id="KW-1185">Reference proteome</keyword>
<feature type="transmembrane region" description="Helical" evidence="5">
    <location>
        <begin position="121"/>
        <end position="145"/>
    </location>
</feature>
<dbReference type="Pfam" id="PF00001">
    <property type="entry name" value="7tm_1"/>
    <property type="match status" value="1"/>
</dbReference>
<dbReference type="GO" id="GO:0004930">
    <property type="term" value="F:G protein-coupled receptor activity"/>
    <property type="evidence" value="ECO:0007669"/>
    <property type="project" value="InterPro"/>
</dbReference>
<feature type="transmembrane region" description="Helical" evidence="5">
    <location>
        <begin position="20"/>
        <end position="43"/>
    </location>
</feature>
<dbReference type="InterPro" id="IPR000276">
    <property type="entry name" value="GPCR_Rhodpsn"/>
</dbReference>
<evidence type="ECO:0000256" key="4">
    <source>
        <dbReference type="ARBA" id="ARBA00023136"/>
    </source>
</evidence>
<evidence type="ECO:0000256" key="3">
    <source>
        <dbReference type="ARBA" id="ARBA00022989"/>
    </source>
</evidence>
<dbReference type="CDD" id="cd00637">
    <property type="entry name" value="7tm_classA_rhodopsin-like"/>
    <property type="match status" value="1"/>
</dbReference>
<dbReference type="AlphaFoldDB" id="A0A9Q1CMR1"/>
<evidence type="ECO:0000256" key="2">
    <source>
        <dbReference type="ARBA" id="ARBA00022692"/>
    </source>
</evidence>